<organism evidence="3 4">
    <name type="scientific">Neoarthrinium moseri</name>
    <dbReference type="NCBI Taxonomy" id="1658444"/>
    <lineage>
        <taxon>Eukaryota</taxon>
        <taxon>Fungi</taxon>
        <taxon>Dikarya</taxon>
        <taxon>Ascomycota</taxon>
        <taxon>Pezizomycotina</taxon>
        <taxon>Sordariomycetes</taxon>
        <taxon>Xylariomycetidae</taxon>
        <taxon>Amphisphaeriales</taxon>
        <taxon>Apiosporaceae</taxon>
        <taxon>Neoarthrinium</taxon>
    </lineage>
</organism>
<dbReference type="PROSITE" id="PS51186">
    <property type="entry name" value="GNAT"/>
    <property type="match status" value="1"/>
</dbReference>
<dbReference type="Gene3D" id="3.40.630.30">
    <property type="match status" value="1"/>
</dbReference>
<dbReference type="PANTHER" id="PTHR43415:SF3">
    <property type="entry name" value="GNAT-FAMILY ACETYLTRANSFERASE"/>
    <property type="match status" value="1"/>
</dbReference>
<proteinExistence type="predicted"/>
<keyword evidence="4" id="KW-1185">Reference proteome</keyword>
<sequence length="230" mass="26430">MAMESMVTAFANAFKSKRLVFRQMEDNDTDRTWLWKNLWSDPVGQGLSNYNVFVPSSEKTCKKDYESIINNSLIAVFICLPPEPAAEGGDDDKSDKNEEGEKKKKQEEKEDEPKPRPIGMLVLSKPKADTFKMRTAIGLQIAAAYQNKGYGREAVNWALDWAFTFGNMHRVDIGTPSFNERALALYESIGFKLEGRTREVFFMNRRWWDDLCLGMLVHEWEDLRGLKVAK</sequence>
<comment type="caution">
    <text evidence="3">The sequence shown here is derived from an EMBL/GenBank/DDBJ whole genome shotgun (WGS) entry which is preliminary data.</text>
</comment>
<dbReference type="SUPFAM" id="SSF55729">
    <property type="entry name" value="Acyl-CoA N-acyltransferases (Nat)"/>
    <property type="match status" value="1"/>
</dbReference>
<dbReference type="Pfam" id="PF00583">
    <property type="entry name" value="Acetyltransf_1"/>
    <property type="match status" value="1"/>
</dbReference>
<dbReference type="OrthoDB" id="64477at2759"/>
<dbReference type="CDD" id="cd04301">
    <property type="entry name" value="NAT_SF"/>
    <property type="match status" value="1"/>
</dbReference>
<dbReference type="PANTHER" id="PTHR43415">
    <property type="entry name" value="SPERMIDINE N(1)-ACETYLTRANSFERASE"/>
    <property type="match status" value="1"/>
</dbReference>
<feature type="compositionally biased region" description="Basic and acidic residues" evidence="1">
    <location>
        <begin position="91"/>
        <end position="115"/>
    </location>
</feature>
<dbReference type="AlphaFoldDB" id="A0A9Q0AJR5"/>
<reference evidence="3" key="1">
    <citation type="submission" date="2021-03" db="EMBL/GenBank/DDBJ databases">
        <title>Revisited historic fungal species revealed as producer of novel bioactive compounds through whole genome sequencing and comparative genomics.</title>
        <authorList>
            <person name="Vignolle G.A."/>
            <person name="Hochenegger N."/>
            <person name="Mach R.L."/>
            <person name="Mach-Aigner A.R."/>
            <person name="Javad Rahimi M."/>
            <person name="Salim K.A."/>
            <person name="Chan C.M."/>
            <person name="Lim L.B.L."/>
            <person name="Cai F."/>
            <person name="Druzhinina I.S."/>
            <person name="U'Ren J.M."/>
            <person name="Derntl C."/>
        </authorList>
    </citation>
    <scope>NUCLEOTIDE SEQUENCE</scope>
    <source>
        <strain evidence="3">TUCIM 5799</strain>
    </source>
</reference>
<evidence type="ECO:0000256" key="1">
    <source>
        <dbReference type="SAM" id="MobiDB-lite"/>
    </source>
</evidence>
<dbReference type="GO" id="GO:0016747">
    <property type="term" value="F:acyltransferase activity, transferring groups other than amino-acyl groups"/>
    <property type="evidence" value="ECO:0007669"/>
    <property type="project" value="InterPro"/>
</dbReference>
<name>A0A9Q0AJR5_9PEZI</name>
<dbReference type="InterPro" id="IPR000182">
    <property type="entry name" value="GNAT_dom"/>
</dbReference>
<feature type="domain" description="N-acetyltransferase" evidence="2">
    <location>
        <begin position="112"/>
        <end position="212"/>
    </location>
</feature>
<dbReference type="EMBL" id="JAFIMR010000041">
    <property type="protein sequence ID" value="KAI1857113.1"/>
    <property type="molecule type" value="Genomic_DNA"/>
</dbReference>
<dbReference type="Proteomes" id="UP000829685">
    <property type="component" value="Unassembled WGS sequence"/>
</dbReference>
<gene>
    <name evidence="3" type="ORF">JX265_011314</name>
</gene>
<evidence type="ECO:0000259" key="2">
    <source>
        <dbReference type="PROSITE" id="PS51186"/>
    </source>
</evidence>
<evidence type="ECO:0000313" key="3">
    <source>
        <dbReference type="EMBL" id="KAI1857113.1"/>
    </source>
</evidence>
<protein>
    <recommendedName>
        <fullName evidence="2">N-acetyltransferase domain-containing protein</fullName>
    </recommendedName>
</protein>
<accession>A0A9Q0AJR5</accession>
<dbReference type="InterPro" id="IPR016181">
    <property type="entry name" value="Acyl_CoA_acyltransferase"/>
</dbReference>
<evidence type="ECO:0000313" key="4">
    <source>
        <dbReference type="Proteomes" id="UP000829685"/>
    </source>
</evidence>
<feature type="region of interest" description="Disordered" evidence="1">
    <location>
        <begin position="85"/>
        <end position="119"/>
    </location>
</feature>